<feature type="topological domain" description="Cytoplasmic" evidence="8">
    <location>
        <begin position="1"/>
        <end position="782"/>
    </location>
</feature>
<dbReference type="EMBL" id="CAACVR010000014">
    <property type="protein sequence ID" value="VEU21914.1"/>
    <property type="molecule type" value="Genomic_DNA"/>
</dbReference>
<comment type="similarity">
    <text evidence="8">Belongs to the TRAFAC class dynamin-like GTPase superfamily. GB1/RHD3 GTPase family. RHD3 subfamily.</text>
</comment>
<feature type="compositionally biased region" description="Polar residues" evidence="9">
    <location>
        <begin position="59"/>
        <end position="96"/>
    </location>
</feature>
<feature type="topological domain" description="Cytoplasmic" evidence="8">
    <location>
        <begin position="828"/>
        <end position="875"/>
    </location>
</feature>
<evidence type="ECO:0000313" key="12">
    <source>
        <dbReference type="EMBL" id="VEU21914.1"/>
    </source>
</evidence>
<dbReference type="InterPro" id="IPR030386">
    <property type="entry name" value="G_GB1_RHD3_dom"/>
</dbReference>
<dbReference type="HAMAP" id="MF_03109">
    <property type="entry name" value="Sey1"/>
    <property type="match status" value="1"/>
</dbReference>
<evidence type="ECO:0000259" key="11">
    <source>
        <dbReference type="PROSITE" id="PS51715"/>
    </source>
</evidence>
<keyword evidence="2 8" id="KW-0547">Nucleotide-binding</keyword>
<accession>A0A448YLU6</accession>
<dbReference type="Proteomes" id="UP000290900">
    <property type="component" value="Unassembled WGS sequence"/>
</dbReference>
<dbReference type="GO" id="GO:0005525">
    <property type="term" value="F:GTP binding"/>
    <property type="evidence" value="ECO:0007669"/>
    <property type="project" value="UniProtKB-UniRule"/>
</dbReference>
<dbReference type="CDD" id="cd01851">
    <property type="entry name" value="GBP"/>
    <property type="match status" value="1"/>
</dbReference>
<dbReference type="OrthoDB" id="1597724at2759"/>
<dbReference type="InterPro" id="IPR046758">
    <property type="entry name" value="Sey1/RHD3-like_3HB"/>
</dbReference>
<evidence type="ECO:0000256" key="2">
    <source>
        <dbReference type="ARBA" id="ARBA00022741"/>
    </source>
</evidence>
<evidence type="ECO:0000256" key="10">
    <source>
        <dbReference type="SAM" id="Phobius"/>
    </source>
</evidence>
<dbReference type="GO" id="GO:0003924">
    <property type="term" value="F:GTPase activity"/>
    <property type="evidence" value="ECO:0007669"/>
    <property type="project" value="UniProtKB-UniRule"/>
</dbReference>
<dbReference type="InParanoid" id="A0A448YLU6"/>
<dbReference type="Pfam" id="PF05879">
    <property type="entry name" value="RHD3_GTPase"/>
    <property type="match status" value="1"/>
</dbReference>
<dbReference type="PANTHER" id="PTHR45923:SF2">
    <property type="entry name" value="PROTEIN SEY1"/>
    <property type="match status" value="1"/>
</dbReference>
<keyword evidence="1 8" id="KW-0812">Transmembrane</keyword>
<comment type="subcellular location">
    <subcellularLocation>
        <location evidence="8">Endoplasmic reticulum membrane</location>
        <topology evidence="8">Multi-pass membrane protein</topology>
    </subcellularLocation>
    <text evidence="8">Enriched in the cortical ER. Concentrated in punctae along the ER tubules.</text>
</comment>
<keyword evidence="13" id="KW-1185">Reference proteome</keyword>
<gene>
    <name evidence="8" type="primary">SEY1</name>
    <name evidence="12" type="ORF">BRENAR_LOCUS2646</name>
</gene>
<name>A0A448YLU6_BRENA</name>
<feature type="transmembrane region" description="Helical" evidence="10">
    <location>
        <begin position="807"/>
        <end position="823"/>
    </location>
</feature>
<dbReference type="FunFam" id="3.40.50.300:FF:000727">
    <property type="entry name" value="Protein SEY1 homolog"/>
    <property type="match status" value="1"/>
</dbReference>
<evidence type="ECO:0000256" key="9">
    <source>
        <dbReference type="SAM" id="MobiDB-lite"/>
    </source>
</evidence>
<dbReference type="FunCoup" id="A0A448YLU6">
    <property type="interactions" value="59"/>
</dbReference>
<dbReference type="InterPro" id="IPR027417">
    <property type="entry name" value="P-loop_NTPase"/>
</dbReference>
<dbReference type="GO" id="GO:0016320">
    <property type="term" value="P:endoplasmic reticulum membrane fusion"/>
    <property type="evidence" value="ECO:0007669"/>
    <property type="project" value="TreeGrafter"/>
</dbReference>
<feature type="region of interest" description="Disordered" evidence="9">
    <location>
        <begin position="40"/>
        <end position="106"/>
    </location>
</feature>
<keyword evidence="3 8" id="KW-0378">Hydrolase</keyword>
<evidence type="ECO:0000256" key="3">
    <source>
        <dbReference type="ARBA" id="ARBA00022801"/>
    </source>
</evidence>
<evidence type="ECO:0000256" key="4">
    <source>
        <dbReference type="ARBA" id="ARBA00022824"/>
    </source>
</evidence>
<reference evidence="12 13" key="1">
    <citation type="submission" date="2018-12" db="EMBL/GenBank/DDBJ databases">
        <authorList>
            <person name="Tiukova I."/>
            <person name="Dainat J."/>
        </authorList>
    </citation>
    <scope>NUCLEOTIDE SEQUENCE [LARGE SCALE GENOMIC DNA]</scope>
</reference>
<dbReference type="PROSITE" id="PS51715">
    <property type="entry name" value="G_GB1_RHD3"/>
    <property type="match status" value="1"/>
</dbReference>
<dbReference type="AlphaFoldDB" id="A0A448YLU6"/>
<evidence type="ECO:0000256" key="7">
    <source>
        <dbReference type="ARBA" id="ARBA00023136"/>
    </source>
</evidence>
<dbReference type="GO" id="GO:0005789">
    <property type="term" value="C:endoplasmic reticulum membrane"/>
    <property type="evidence" value="ECO:0007669"/>
    <property type="project" value="UniProtKB-SubCell"/>
</dbReference>
<feature type="binding site" evidence="8">
    <location>
        <begin position="145"/>
        <end position="152"/>
    </location>
    <ligand>
        <name>GTP</name>
        <dbReference type="ChEBI" id="CHEBI:37565"/>
    </ligand>
</feature>
<dbReference type="SUPFAM" id="SSF52540">
    <property type="entry name" value="P-loop containing nucleoside triphosphate hydrolases"/>
    <property type="match status" value="1"/>
</dbReference>
<protein>
    <submittedName>
        <fullName evidence="12">DEKNAAC102940</fullName>
    </submittedName>
</protein>
<keyword evidence="6 8" id="KW-0342">GTP-binding</keyword>
<evidence type="ECO:0000256" key="1">
    <source>
        <dbReference type="ARBA" id="ARBA00022692"/>
    </source>
</evidence>
<dbReference type="InterPro" id="IPR008803">
    <property type="entry name" value="RHD3/Sey1"/>
</dbReference>
<keyword evidence="7 8" id="KW-0472">Membrane</keyword>
<evidence type="ECO:0000256" key="8">
    <source>
        <dbReference type="HAMAP-Rule" id="MF_03109"/>
    </source>
</evidence>
<evidence type="ECO:0000256" key="6">
    <source>
        <dbReference type="ARBA" id="ARBA00023134"/>
    </source>
</evidence>
<dbReference type="Gene3D" id="3.40.50.300">
    <property type="entry name" value="P-loop containing nucleotide triphosphate hydrolases"/>
    <property type="match status" value="1"/>
</dbReference>
<sequence length="875" mass="99248">MTDHIEITAIPESSLQNGNDWIEQDAKVVGPAAVLQVRTSKSISPDSPLISDHSGIGKTDSSAIKASSGASTASPVASFATHTAPTSTTPFPSLSNGVPVDPPVPRLQLIDDSKHFNDELLSYINQYSSPDDRSGLNYHIVSVFGSQSTGKSTLLNRLFGTSFDVMDEHKRQQTTKGIWFSHANYIASNVDPSGSHPNDKHIFVLDVEGVDGHEKADDKDFERKSALFALASTEILIINIWEHQVGLYQGANMELLKTVMEVNLSLFHSTEKRQKCLLLFVVRDFTGITPLDNLEDNLRADLNRIWDELNKPEGCENDELASYFDLAFSAIAHKHFQEETFELDIKKLGDEFYEDVELFKPEYHRGIPIDAWAIYSRQIWEQIELNKDLDLPTQQILVARFRCDEISNQAYGKFYDSFNEVDFGSIEEAEEVASIMKRLRNDALEEYDSQASRYQAGVCEERRRILQKKVDDKLGEVQGSKLDELSKLLTGDFSETVTTNKRQNKEKSFGEVLVDITRSFVDRFKKEASIYCISEDFNFDRPLEVFEESLNKSGEQLKSKEQDILISRSTKRFQAKLKDRSIDILSSPSENSWDELLKVFHKLEHSFLDRYKVAGGYDLKLGLDEKSNEDAIVEIRKSFWIKFKEIIHDFMTEDTASRILRNSFEDGFKYDEEGLPNIWRNVTEVDQQFTKARGVALSLLPILSVAKLSSTGEEIIPDIDIAHEDEDDPYFDDTDADEETNRHYFGHLLTASQQNNILHRLKKEIDAIYVDAKRSVIANRTAIPWWMYALVVALGWNEFMAVLRNPVLVMLVIVAATVLYIGYHTQMLGPMASVAKASLIQAKTVVKQKLRDVLLEEEAAPSKAIELNDLTEKEE</sequence>
<feature type="topological domain" description="Lumenal" evidence="8">
    <location>
        <begin position="804"/>
        <end position="806"/>
    </location>
</feature>
<keyword evidence="4 8" id="KW-0256">Endoplasmic reticulum</keyword>
<feature type="transmembrane region" description="Helical" evidence="10">
    <location>
        <begin position="783"/>
        <end position="800"/>
    </location>
</feature>
<dbReference type="PANTHER" id="PTHR45923">
    <property type="entry name" value="PROTEIN SEY1"/>
    <property type="match status" value="1"/>
</dbReference>
<evidence type="ECO:0000256" key="5">
    <source>
        <dbReference type="ARBA" id="ARBA00022989"/>
    </source>
</evidence>
<proteinExistence type="inferred from homology"/>
<keyword evidence="5 8" id="KW-1133">Transmembrane helix</keyword>
<evidence type="ECO:0000313" key="13">
    <source>
        <dbReference type="Proteomes" id="UP000290900"/>
    </source>
</evidence>
<feature type="domain" description="GB1/RHD3-type G" evidence="11">
    <location>
        <begin position="135"/>
        <end position="368"/>
    </location>
</feature>
<dbReference type="Pfam" id="PF20428">
    <property type="entry name" value="Sey1_3HB"/>
    <property type="match status" value="1"/>
</dbReference>
<organism evidence="12 13">
    <name type="scientific">Brettanomyces naardenensis</name>
    <name type="common">Yeast</name>
    <dbReference type="NCBI Taxonomy" id="13370"/>
    <lineage>
        <taxon>Eukaryota</taxon>
        <taxon>Fungi</taxon>
        <taxon>Dikarya</taxon>
        <taxon>Ascomycota</taxon>
        <taxon>Saccharomycotina</taxon>
        <taxon>Pichiomycetes</taxon>
        <taxon>Pichiales</taxon>
        <taxon>Pichiaceae</taxon>
        <taxon>Brettanomyces</taxon>
    </lineage>
</organism>
<dbReference type="STRING" id="13370.A0A448YLU6"/>